<evidence type="ECO:0000256" key="12">
    <source>
        <dbReference type="ARBA" id="ARBA00023136"/>
    </source>
</evidence>
<dbReference type="CDD" id="cd04738">
    <property type="entry name" value="DHOD_2_like"/>
    <property type="match status" value="1"/>
</dbReference>
<dbReference type="InterPro" id="IPR005719">
    <property type="entry name" value="Dihydroorotate_DH_2"/>
</dbReference>
<keyword evidence="12" id="KW-0472">Membrane</keyword>
<organism evidence="16 17">
    <name type="scientific">Candidatus Uhrbacteria bacterium CG_4_9_14_0_2_um_filter_41_50</name>
    <dbReference type="NCBI Taxonomy" id="1975031"/>
    <lineage>
        <taxon>Bacteria</taxon>
        <taxon>Candidatus Uhriibacteriota</taxon>
    </lineage>
</organism>
<dbReference type="Gene3D" id="3.20.20.70">
    <property type="entry name" value="Aldolase class I"/>
    <property type="match status" value="1"/>
</dbReference>
<comment type="cofactor">
    <cofactor evidence="1">
        <name>FMN</name>
        <dbReference type="ChEBI" id="CHEBI:58210"/>
    </cofactor>
</comment>
<evidence type="ECO:0000256" key="10">
    <source>
        <dbReference type="ARBA" id="ARBA00022975"/>
    </source>
</evidence>
<gene>
    <name evidence="16" type="ORF">CO057_00690</name>
</gene>
<dbReference type="NCBIfam" id="NF003652">
    <property type="entry name" value="PRK05286.2-5"/>
    <property type="match status" value="1"/>
</dbReference>
<dbReference type="SUPFAM" id="SSF51395">
    <property type="entry name" value="FMN-linked oxidoreductases"/>
    <property type="match status" value="1"/>
</dbReference>
<evidence type="ECO:0000259" key="15">
    <source>
        <dbReference type="Pfam" id="PF01180"/>
    </source>
</evidence>
<accession>A0A2M8EQ78</accession>
<protein>
    <recommendedName>
        <fullName evidence="7 14">Dihydroorotate dehydrogenase (quinone)</fullName>
        <ecNumber evidence="6 14">1.3.5.2</ecNumber>
    </recommendedName>
</protein>
<dbReference type="PROSITE" id="PS00912">
    <property type="entry name" value="DHODEHASE_2"/>
    <property type="match status" value="1"/>
</dbReference>
<comment type="caution">
    <text evidence="16">The sequence shown here is derived from an EMBL/GenBank/DDBJ whole genome shotgun (WGS) entry which is preliminary data.</text>
</comment>
<evidence type="ECO:0000256" key="2">
    <source>
        <dbReference type="ARBA" id="ARBA00003125"/>
    </source>
</evidence>
<dbReference type="EMBL" id="PFSI01000014">
    <property type="protein sequence ID" value="PJC24851.1"/>
    <property type="molecule type" value="Genomic_DNA"/>
</dbReference>
<comment type="subcellular location">
    <subcellularLocation>
        <location evidence="3">Membrane</location>
    </subcellularLocation>
</comment>
<dbReference type="InterPro" id="IPR050074">
    <property type="entry name" value="DHO_dehydrogenase"/>
</dbReference>
<evidence type="ECO:0000256" key="8">
    <source>
        <dbReference type="ARBA" id="ARBA00022630"/>
    </source>
</evidence>
<keyword evidence="10" id="KW-0665">Pyrimidine biosynthesis</keyword>
<evidence type="ECO:0000256" key="9">
    <source>
        <dbReference type="ARBA" id="ARBA00022643"/>
    </source>
</evidence>
<dbReference type="PANTHER" id="PTHR48109:SF4">
    <property type="entry name" value="DIHYDROOROTATE DEHYDROGENASE (QUINONE), MITOCHONDRIAL"/>
    <property type="match status" value="1"/>
</dbReference>
<comment type="catalytic activity">
    <reaction evidence="13">
        <text>(S)-dihydroorotate + a quinone = orotate + a quinol</text>
        <dbReference type="Rhea" id="RHEA:30187"/>
        <dbReference type="ChEBI" id="CHEBI:24646"/>
        <dbReference type="ChEBI" id="CHEBI:30839"/>
        <dbReference type="ChEBI" id="CHEBI:30864"/>
        <dbReference type="ChEBI" id="CHEBI:132124"/>
        <dbReference type="EC" id="1.3.5.2"/>
    </reaction>
</comment>
<evidence type="ECO:0000256" key="14">
    <source>
        <dbReference type="NCBIfam" id="TIGR01036"/>
    </source>
</evidence>
<evidence type="ECO:0000256" key="1">
    <source>
        <dbReference type="ARBA" id="ARBA00001917"/>
    </source>
</evidence>
<dbReference type="PANTHER" id="PTHR48109">
    <property type="entry name" value="DIHYDROOROTATE DEHYDROGENASE (QUINONE), MITOCHONDRIAL-RELATED"/>
    <property type="match status" value="1"/>
</dbReference>
<evidence type="ECO:0000256" key="13">
    <source>
        <dbReference type="ARBA" id="ARBA00048639"/>
    </source>
</evidence>
<evidence type="ECO:0000256" key="4">
    <source>
        <dbReference type="ARBA" id="ARBA00005161"/>
    </source>
</evidence>
<dbReference type="InterPro" id="IPR001295">
    <property type="entry name" value="Dihydroorotate_DH_CS"/>
</dbReference>
<evidence type="ECO:0000256" key="7">
    <source>
        <dbReference type="ARBA" id="ARBA00018366"/>
    </source>
</evidence>
<dbReference type="InterPro" id="IPR005720">
    <property type="entry name" value="Dihydroorotate_DH_cat"/>
</dbReference>
<dbReference type="GO" id="GO:0005886">
    <property type="term" value="C:plasma membrane"/>
    <property type="evidence" value="ECO:0007669"/>
    <property type="project" value="TreeGrafter"/>
</dbReference>
<keyword evidence="8" id="KW-0285">Flavoprotein</keyword>
<evidence type="ECO:0000256" key="5">
    <source>
        <dbReference type="ARBA" id="ARBA00005359"/>
    </source>
</evidence>
<name>A0A2M8EQ78_9BACT</name>
<dbReference type="Proteomes" id="UP000230251">
    <property type="component" value="Unassembled WGS sequence"/>
</dbReference>
<dbReference type="GO" id="GO:0106430">
    <property type="term" value="F:dihydroorotate dehydrogenase (quinone) activity"/>
    <property type="evidence" value="ECO:0007669"/>
    <property type="project" value="UniProtKB-EC"/>
</dbReference>
<dbReference type="Pfam" id="PF01180">
    <property type="entry name" value="DHO_dh"/>
    <property type="match status" value="1"/>
</dbReference>
<keyword evidence="11" id="KW-0560">Oxidoreductase</keyword>
<evidence type="ECO:0000256" key="6">
    <source>
        <dbReference type="ARBA" id="ARBA00012791"/>
    </source>
</evidence>
<reference evidence="17" key="1">
    <citation type="submission" date="2017-09" db="EMBL/GenBank/DDBJ databases">
        <title>Depth-based differentiation of microbial function through sediment-hosted aquifers and enrichment of novel symbionts in the deep terrestrial subsurface.</title>
        <authorList>
            <person name="Probst A.J."/>
            <person name="Ladd B."/>
            <person name="Jarett J.K."/>
            <person name="Geller-Mcgrath D.E."/>
            <person name="Sieber C.M.K."/>
            <person name="Emerson J.B."/>
            <person name="Anantharaman K."/>
            <person name="Thomas B.C."/>
            <person name="Malmstrom R."/>
            <person name="Stieglmeier M."/>
            <person name="Klingl A."/>
            <person name="Woyke T."/>
            <person name="Ryan C.M."/>
            <person name="Banfield J.F."/>
        </authorList>
    </citation>
    <scope>NUCLEOTIDE SEQUENCE [LARGE SCALE GENOMIC DNA]</scope>
</reference>
<dbReference type="NCBIfam" id="TIGR01036">
    <property type="entry name" value="pyrD_sub2"/>
    <property type="match status" value="1"/>
</dbReference>
<keyword evidence="9" id="KW-0288">FMN</keyword>
<evidence type="ECO:0000256" key="3">
    <source>
        <dbReference type="ARBA" id="ARBA00004370"/>
    </source>
</evidence>
<dbReference type="AlphaFoldDB" id="A0A2M8EQ78"/>
<evidence type="ECO:0000313" key="16">
    <source>
        <dbReference type="EMBL" id="PJC24851.1"/>
    </source>
</evidence>
<dbReference type="GO" id="GO:0005737">
    <property type="term" value="C:cytoplasm"/>
    <property type="evidence" value="ECO:0007669"/>
    <property type="project" value="InterPro"/>
</dbReference>
<dbReference type="InterPro" id="IPR013785">
    <property type="entry name" value="Aldolase_TIM"/>
</dbReference>
<dbReference type="GO" id="GO:0044205">
    <property type="term" value="P:'de novo' UMP biosynthetic process"/>
    <property type="evidence" value="ECO:0007669"/>
    <property type="project" value="UniProtKB-UniPathway"/>
</dbReference>
<comment type="function">
    <text evidence="2">Catalyzes the conversion of dihydroorotate to orotate with quinone as electron acceptor.</text>
</comment>
<comment type="pathway">
    <text evidence="4">Pyrimidine metabolism; UMP biosynthesis via de novo pathway; orotate from (S)-dihydroorotate (quinone route): step 1/1.</text>
</comment>
<proteinExistence type="inferred from homology"/>
<dbReference type="UniPathway" id="UPA00070">
    <property type="reaction ID" value="UER00946"/>
</dbReference>
<evidence type="ECO:0000313" key="17">
    <source>
        <dbReference type="Proteomes" id="UP000230251"/>
    </source>
</evidence>
<dbReference type="GO" id="GO:0006207">
    <property type="term" value="P:'de novo' pyrimidine nucleobase biosynthetic process"/>
    <property type="evidence" value="ECO:0007669"/>
    <property type="project" value="UniProtKB-UniRule"/>
</dbReference>
<sequence length="370" mass="40524">MFQSKIQNFLYQKIAKPIFFKIDPELIHDLIIIVGQVLGSNPITRYLTKLCFYHSDKSLEQTILGINFKSPIGLAAGFDKNAKIINTIADVGFGFEEIGSVTGEPCAGNPKPRLWRLPKANGLVVYYGLKNNGCEEIVSRLKNKKFNIPVGVSIAKTNSPDTCETRAEIADYKKAYETFIDSGVGDYFTINVSCPNAFGGEPFSDPERLKMLLSELDKIETKKPIFIKIAVDITIGELNEITKVADSHRVHGFVIANLTKDKTRGEINGSLPKEAKGGISGRPTFEASNKLISHLYKNTGDKYVIIGVGGVFSAEDAYKKIKCGASLVQLITGMIFEGPQLIGQINKGLVELLKKDGFSNISEAIGATHK</sequence>
<evidence type="ECO:0000256" key="11">
    <source>
        <dbReference type="ARBA" id="ARBA00023002"/>
    </source>
</evidence>
<comment type="similarity">
    <text evidence="5">Belongs to the dihydroorotate dehydrogenase family. Type 2 subfamily.</text>
</comment>
<feature type="domain" description="Dihydroorotate dehydrogenase catalytic" evidence="15">
    <location>
        <begin position="59"/>
        <end position="353"/>
    </location>
</feature>
<dbReference type="EC" id="1.3.5.2" evidence="6 14"/>